<gene>
    <name evidence="3" type="ORF">ACJMK2_035919</name>
</gene>
<keyword evidence="4" id="KW-1185">Reference proteome</keyword>
<dbReference type="Gene3D" id="3.40.50.300">
    <property type="entry name" value="P-loop containing nucleotide triphosphate hydrolases"/>
    <property type="match status" value="1"/>
</dbReference>
<dbReference type="InterPro" id="IPR027417">
    <property type="entry name" value="P-loop_NTPase"/>
</dbReference>
<dbReference type="CDD" id="cd00882">
    <property type="entry name" value="Ras_like_GTPase"/>
    <property type="match status" value="1"/>
</dbReference>
<feature type="domain" description="TLDc" evidence="2">
    <location>
        <begin position="15"/>
        <end position="192"/>
    </location>
</feature>
<accession>A0ABD3WJ11</accession>
<dbReference type="PANTHER" id="PTHR14241:SF32">
    <property type="entry name" value="VWFA DOMAIN-CONTAINING PROTEIN-RELATED"/>
    <property type="match status" value="1"/>
</dbReference>
<dbReference type="SMART" id="SM00584">
    <property type="entry name" value="TLDc"/>
    <property type="match status" value="1"/>
</dbReference>
<dbReference type="Pfam" id="PF01926">
    <property type="entry name" value="MMR_HSR1"/>
    <property type="match status" value="1"/>
</dbReference>
<reference evidence="3 4" key="1">
    <citation type="submission" date="2024-11" db="EMBL/GenBank/DDBJ databases">
        <title>Chromosome-level genome assembly of the freshwater bivalve Anodonta woodiana.</title>
        <authorList>
            <person name="Chen X."/>
        </authorList>
    </citation>
    <scope>NUCLEOTIDE SEQUENCE [LARGE SCALE GENOMIC DNA]</scope>
    <source>
        <strain evidence="3">MN2024</strain>
        <tissue evidence="3">Gills</tissue>
    </source>
</reference>
<name>A0ABD3WJ11_SINWO</name>
<sequence length="486" mass="55238">MYTDSSYRSEETPCKTMSGKIQQTHQKQLESWIGTGPKDFQLLYSISQNNGYNAQTFHQKCDNQGPTVTVLYNSDNSIFGGYTSVNWDQSGNYVRDVKAFLFQLRFNGINQYNKFPVILPQYSIYCCSDNGPTFGGGYDLFSFSGNGRNVGGLYELNGSLNLGHSYNIKGIPDFQISNGHMKVTDLKVYKVVDKLRRLKSPWRKSQPWKQESLNQLVESLENYEPPDTLKIPETQILMVGPVGAGKSSFVNTINSIFKGRITQKGYSGSAEHSLTTAYRQYNILSSTTKKSMRFRLCDTPGMEEKEGLSLIEFNYLIEGNVPDWYKFDGSSPLCTETPGFIHNPRIKDKVHCVMFIFDSSTVDVIPKSILDRIKDMQKRLIQRGVPQTVILTKVDKVSETVEADVSKVFRSNKVKYVVDKVSQTLGIPRSNIFPIKNYENETELDQNINILALQALRQVLGFADDYLENYLERVECENMAQMNIKE</sequence>
<dbReference type="PANTHER" id="PTHR14241">
    <property type="entry name" value="INTERFERON-INDUCED PROTEIN 44"/>
    <property type="match status" value="1"/>
</dbReference>
<protein>
    <recommendedName>
        <fullName evidence="2">TLDc domain-containing protein</fullName>
    </recommendedName>
</protein>
<comment type="caution">
    <text evidence="3">The sequence shown here is derived from an EMBL/GenBank/DDBJ whole genome shotgun (WGS) entry which is preliminary data.</text>
</comment>
<organism evidence="3 4">
    <name type="scientific">Sinanodonta woodiana</name>
    <name type="common">Chinese pond mussel</name>
    <name type="synonym">Anodonta woodiana</name>
    <dbReference type="NCBI Taxonomy" id="1069815"/>
    <lineage>
        <taxon>Eukaryota</taxon>
        <taxon>Metazoa</taxon>
        <taxon>Spiralia</taxon>
        <taxon>Lophotrochozoa</taxon>
        <taxon>Mollusca</taxon>
        <taxon>Bivalvia</taxon>
        <taxon>Autobranchia</taxon>
        <taxon>Heteroconchia</taxon>
        <taxon>Palaeoheterodonta</taxon>
        <taxon>Unionida</taxon>
        <taxon>Unionoidea</taxon>
        <taxon>Unionidae</taxon>
        <taxon>Unioninae</taxon>
        <taxon>Sinanodonta</taxon>
    </lineage>
</organism>
<dbReference type="InterPro" id="IPR006571">
    <property type="entry name" value="TLDc_dom"/>
</dbReference>
<evidence type="ECO:0000256" key="1">
    <source>
        <dbReference type="ARBA" id="ARBA00009243"/>
    </source>
</evidence>
<evidence type="ECO:0000313" key="4">
    <source>
        <dbReference type="Proteomes" id="UP001634394"/>
    </source>
</evidence>
<dbReference type="Pfam" id="PF07534">
    <property type="entry name" value="TLD"/>
    <property type="match status" value="1"/>
</dbReference>
<comment type="similarity">
    <text evidence="1">Belongs to the IFI44 family.</text>
</comment>
<dbReference type="InterPro" id="IPR006073">
    <property type="entry name" value="GTP-bd"/>
</dbReference>
<dbReference type="Proteomes" id="UP001634394">
    <property type="component" value="Unassembled WGS sequence"/>
</dbReference>
<dbReference type="EMBL" id="JBJQND010000006">
    <property type="protein sequence ID" value="KAL3872713.1"/>
    <property type="molecule type" value="Genomic_DNA"/>
</dbReference>
<evidence type="ECO:0000259" key="2">
    <source>
        <dbReference type="PROSITE" id="PS51886"/>
    </source>
</evidence>
<proteinExistence type="inferred from homology"/>
<dbReference type="AlphaFoldDB" id="A0ABD3WJ11"/>
<evidence type="ECO:0000313" key="3">
    <source>
        <dbReference type="EMBL" id="KAL3872713.1"/>
    </source>
</evidence>
<dbReference type="PROSITE" id="PS51886">
    <property type="entry name" value="TLDC"/>
    <property type="match status" value="1"/>
</dbReference>
<dbReference type="SUPFAM" id="SSF52540">
    <property type="entry name" value="P-loop containing nucleoside triphosphate hydrolases"/>
    <property type="match status" value="1"/>
</dbReference>